<proteinExistence type="predicted"/>
<accession>A0A0D6A5J3</accession>
<dbReference type="InterPro" id="IPR047951">
    <property type="entry name" value="Transpos_ISL3"/>
</dbReference>
<evidence type="ECO:0000313" key="3">
    <source>
        <dbReference type="Proteomes" id="UP000035709"/>
    </source>
</evidence>
<dbReference type="RefSeq" id="WP_060459686.1">
    <property type="nucleotide sequence ID" value="NZ_AP014808.1"/>
</dbReference>
<evidence type="ECO:0000259" key="1">
    <source>
        <dbReference type="Pfam" id="PF01610"/>
    </source>
</evidence>
<keyword evidence="3" id="KW-1185">Reference proteome</keyword>
<dbReference type="PATRIC" id="fig|1600.4.peg.1322"/>
<dbReference type="OrthoDB" id="6197054at2"/>
<dbReference type="InterPro" id="IPR002560">
    <property type="entry name" value="Transposase_DDE"/>
</dbReference>
<organism evidence="2 3">
    <name type="scientific">Lactobacillus acetotolerans</name>
    <dbReference type="NCBI Taxonomy" id="1600"/>
    <lineage>
        <taxon>Bacteria</taxon>
        <taxon>Bacillati</taxon>
        <taxon>Bacillota</taxon>
        <taxon>Bacilli</taxon>
        <taxon>Lactobacillales</taxon>
        <taxon>Lactobacillaceae</taxon>
        <taxon>Lactobacillus</taxon>
    </lineage>
</organism>
<dbReference type="NCBIfam" id="NF033550">
    <property type="entry name" value="transpos_ISL3"/>
    <property type="match status" value="1"/>
</dbReference>
<sequence>MSQNHFILDVLGIKDPNIKVQTVEEEKIGPETAREITAKLTYPITRCRNCGFTKVVRNGYRKTHIRLASLDGVRYELILWKQRYYCKCCNSTFGAITSLTKENHTLSKKLKSQVMQLVKQGLNGELIAKICHCSPSSVRRTIIERVQPHYRMAKLPKHLCFDEFRSTKSTMSFICCDSETHQLVVKLYDRLSSSIINYFENRYSKQERAQVQSVVIDLNAQYQSLIYRLFPNAKVIIDRFHIVQLAGRALDNSRISLLKTLDKHSREYRILKSQWRLFHQKVTTLRPEKPVYLLGINEYMTRQNAVDLITNKFPRFKAVYDTYQDITLAIAGRDSELLMSAIRDYQTTKTEMDTTISTLRENLKAVINSVKYEFSNGPLEGINRKIKVLKRSCYGFANQEFFFLRIDCLFA</sequence>
<protein>
    <submittedName>
        <fullName evidence="2">Transposase</fullName>
    </submittedName>
</protein>
<dbReference type="EMBL" id="AP014808">
    <property type="protein sequence ID" value="BAQ57685.1"/>
    <property type="molecule type" value="Genomic_DNA"/>
</dbReference>
<feature type="domain" description="Transposase IS204/IS1001/IS1096/IS1165 DDE" evidence="1">
    <location>
        <begin position="159"/>
        <end position="406"/>
    </location>
</feature>
<reference evidence="2 3" key="1">
    <citation type="submission" date="2015-03" db="EMBL/GenBank/DDBJ databases">
        <title>Complete genome sequence of Lactobacillus acetotolerans NBRC 13120.</title>
        <authorList>
            <person name="Toh H."/>
            <person name="Morita H."/>
            <person name="Fujita N."/>
        </authorList>
    </citation>
    <scope>NUCLEOTIDE SEQUENCE [LARGE SCALE GENOMIC DNA]</scope>
    <source>
        <strain evidence="2 3">NBRC 13120</strain>
    </source>
</reference>
<evidence type="ECO:0000313" key="2">
    <source>
        <dbReference type="EMBL" id="BAQ57685.1"/>
    </source>
</evidence>
<dbReference type="AlphaFoldDB" id="A0A0D6A5J3"/>
<dbReference type="Proteomes" id="UP000035709">
    <property type="component" value="Chromosome"/>
</dbReference>
<dbReference type="KEGG" id="lae:LBAT_1296"/>
<name>A0A0D6A5J3_9LACO</name>
<dbReference type="Pfam" id="PF01610">
    <property type="entry name" value="DDE_Tnp_ISL3"/>
    <property type="match status" value="1"/>
</dbReference>
<dbReference type="PANTHER" id="PTHR33498:SF1">
    <property type="entry name" value="TRANSPOSASE FOR INSERTION SEQUENCE ELEMENT IS1557"/>
    <property type="match status" value="1"/>
</dbReference>
<dbReference type="PANTHER" id="PTHR33498">
    <property type="entry name" value="TRANSPOSASE FOR INSERTION SEQUENCE ELEMENT IS1557"/>
    <property type="match status" value="1"/>
</dbReference>
<gene>
    <name evidence="2" type="ORF">LBAT_1296</name>
</gene>